<dbReference type="Proteomes" id="UP000740557">
    <property type="component" value="Unassembled WGS sequence"/>
</dbReference>
<keyword evidence="6" id="KW-0408">Iron</keyword>
<evidence type="ECO:0000256" key="5">
    <source>
        <dbReference type="ARBA" id="ARBA00022723"/>
    </source>
</evidence>
<dbReference type="Pfam" id="PF04055">
    <property type="entry name" value="Radical_SAM"/>
    <property type="match status" value="1"/>
</dbReference>
<sequence>MPKSKVVNKVKRSRRKDTPFKIAIGYPPIETSKGVPLLSQNRQFQYFNAKTYIYPMVPAYAASLAQERGYKVGWFDGIAAEMSYKLWLESLANFKPDLFMLETKAPVIKAHWKIINDIKASLPNCKIVLVGDHVTYKPQESLENCNVDYIITGGDYDFALSDLADTLTLGTPLVGGIWGRVSDTNVQVPKLAKYIDNSITGVKKEFWVSGPLKLTHDLDSLPFVDRDLTQWKLYAYANGNYKYTPATYMYSGRDCWYNRCTFCVWDHTINPIGSYRRFSPERYFAEIKHLVDNYGVKEIFDDAGTLFIGPPLKKLCNLLIDSGYSKKVVLGCNMRLNALNQEYYDLMAQANFRFILFGMESANQITLDKLDKGMMVHEIESGVRMAKKAGLEPHLTIMLGYPWESYEDAKETIALTKHLFKKGYVDTHQATIVIPYPGTPLYKQCVENNWLVCDPLDYEAFDMRGPVMKIPFSNEQLLALTQELYSSFFTPSYILRKIKTIRSVDDVKYYAYCGWKIFGHLLDFDESQTTNSLTNINYWLNIPKRLFSHLIPNKRDLEVESKISSSIKTRQIYLDNITKIIK</sequence>
<dbReference type="Gene3D" id="3.40.50.280">
    <property type="entry name" value="Cobalamin-binding domain"/>
    <property type="match status" value="1"/>
</dbReference>
<evidence type="ECO:0000256" key="3">
    <source>
        <dbReference type="ARBA" id="ARBA00022679"/>
    </source>
</evidence>
<keyword evidence="3" id="KW-0808">Transferase</keyword>
<dbReference type="PANTHER" id="PTHR43409">
    <property type="entry name" value="ANAEROBIC MAGNESIUM-PROTOPORPHYRIN IX MONOMETHYL ESTER CYCLASE-RELATED"/>
    <property type="match status" value="1"/>
</dbReference>
<organism evidence="9 10">
    <name type="scientific">candidate division WWE3 bacterium</name>
    <dbReference type="NCBI Taxonomy" id="2053526"/>
    <lineage>
        <taxon>Bacteria</taxon>
        <taxon>Katanobacteria</taxon>
    </lineage>
</organism>
<keyword evidence="4" id="KW-0949">S-adenosyl-L-methionine</keyword>
<evidence type="ECO:0000256" key="7">
    <source>
        <dbReference type="ARBA" id="ARBA00023014"/>
    </source>
</evidence>
<evidence type="ECO:0000256" key="6">
    <source>
        <dbReference type="ARBA" id="ARBA00023004"/>
    </source>
</evidence>
<evidence type="ECO:0000256" key="4">
    <source>
        <dbReference type="ARBA" id="ARBA00022691"/>
    </source>
</evidence>
<evidence type="ECO:0000313" key="10">
    <source>
        <dbReference type="Proteomes" id="UP000740557"/>
    </source>
</evidence>
<dbReference type="InterPro" id="IPR007197">
    <property type="entry name" value="rSAM"/>
</dbReference>
<dbReference type="InterPro" id="IPR013785">
    <property type="entry name" value="Aldolase_TIM"/>
</dbReference>
<dbReference type="InterPro" id="IPR034466">
    <property type="entry name" value="Methyltransferase_Class_B"/>
</dbReference>
<dbReference type="InterPro" id="IPR058240">
    <property type="entry name" value="rSAM_sf"/>
</dbReference>
<comment type="cofactor">
    <cofactor evidence="1">
        <name>[4Fe-4S] cluster</name>
        <dbReference type="ChEBI" id="CHEBI:49883"/>
    </cofactor>
</comment>
<dbReference type="InterPro" id="IPR006638">
    <property type="entry name" value="Elp3/MiaA/NifB-like_rSAM"/>
</dbReference>
<gene>
    <name evidence="9" type="ORF">KC980_02910</name>
</gene>
<name>A0A955EBI3_UNCKA</name>
<reference evidence="9" key="1">
    <citation type="submission" date="2020-04" db="EMBL/GenBank/DDBJ databases">
        <authorList>
            <person name="Zhang T."/>
        </authorList>
    </citation>
    <scope>NUCLEOTIDE SEQUENCE</scope>
    <source>
        <strain evidence="9">HKST-UBA79</strain>
    </source>
</reference>
<evidence type="ECO:0000259" key="8">
    <source>
        <dbReference type="PROSITE" id="PS51918"/>
    </source>
</evidence>
<accession>A0A955EBI3</accession>
<dbReference type="SFLD" id="SFLDG01082">
    <property type="entry name" value="B12-binding_domain_containing"/>
    <property type="match status" value="1"/>
</dbReference>
<dbReference type="SUPFAM" id="SSF102114">
    <property type="entry name" value="Radical SAM enzymes"/>
    <property type="match status" value="1"/>
</dbReference>
<evidence type="ECO:0000256" key="2">
    <source>
        <dbReference type="ARBA" id="ARBA00022603"/>
    </source>
</evidence>
<dbReference type="GO" id="GO:0051539">
    <property type="term" value="F:4 iron, 4 sulfur cluster binding"/>
    <property type="evidence" value="ECO:0007669"/>
    <property type="project" value="UniProtKB-KW"/>
</dbReference>
<dbReference type="GO" id="GO:0003824">
    <property type="term" value="F:catalytic activity"/>
    <property type="evidence" value="ECO:0007669"/>
    <property type="project" value="InterPro"/>
</dbReference>
<dbReference type="PANTHER" id="PTHR43409:SF7">
    <property type="entry name" value="BLL1977 PROTEIN"/>
    <property type="match status" value="1"/>
</dbReference>
<protein>
    <submittedName>
        <fullName evidence="9">Radical SAM protein</fullName>
    </submittedName>
</protein>
<keyword evidence="7" id="KW-0411">Iron-sulfur</keyword>
<dbReference type="SFLD" id="SFLDG01123">
    <property type="entry name" value="methyltransferase_(Class_B)"/>
    <property type="match status" value="1"/>
</dbReference>
<dbReference type="EMBL" id="JAGQNX010000086">
    <property type="protein sequence ID" value="MCA9308436.1"/>
    <property type="molecule type" value="Genomic_DNA"/>
</dbReference>
<keyword evidence="2" id="KW-0489">Methyltransferase</keyword>
<evidence type="ECO:0000256" key="1">
    <source>
        <dbReference type="ARBA" id="ARBA00001966"/>
    </source>
</evidence>
<comment type="caution">
    <text evidence="9">The sequence shown here is derived from an EMBL/GenBank/DDBJ whole genome shotgun (WGS) entry which is preliminary data.</text>
</comment>
<proteinExistence type="predicted"/>
<reference evidence="9" key="2">
    <citation type="journal article" date="2021" name="Microbiome">
        <title>Successional dynamics and alternative stable states in a saline activated sludge microbial community over 9 years.</title>
        <authorList>
            <person name="Wang Y."/>
            <person name="Ye J."/>
            <person name="Ju F."/>
            <person name="Liu L."/>
            <person name="Boyd J.A."/>
            <person name="Deng Y."/>
            <person name="Parks D.H."/>
            <person name="Jiang X."/>
            <person name="Yin X."/>
            <person name="Woodcroft B.J."/>
            <person name="Tyson G.W."/>
            <person name="Hugenholtz P."/>
            <person name="Polz M.F."/>
            <person name="Zhang T."/>
        </authorList>
    </citation>
    <scope>NUCLEOTIDE SEQUENCE</scope>
    <source>
        <strain evidence="9">HKST-UBA79</strain>
    </source>
</reference>
<dbReference type="SFLD" id="SFLDS00029">
    <property type="entry name" value="Radical_SAM"/>
    <property type="match status" value="1"/>
</dbReference>
<dbReference type="AlphaFoldDB" id="A0A955EBI3"/>
<evidence type="ECO:0000313" key="9">
    <source>
        <dbReference type="EMBL" id="MCA9308436.1"/>
    </source>
</evidence>
<dbReference type="SMART" id="SM00729">
    <property type="entry name" value="Elp3"/>
    <property type="match status" value="1"/>
</dbReference>
<dbReference type="PROSITE" id="PS51918">
    <property type="entry name" value="RADICAL_SAM"/>
    <property type="match status" value="1"/>
</dbReference>
<keyword evidence="5" id="KW-0479">Metal-binding</keyword>
<feature type="domain" description="Radical SAM core" evidence="8">
    <location>
        <begin position="241"/>
        <end position="471"/>
    </location>
</feature>
<dbReference type="GO" id="GO:0046872">
    <property type="term" value="F:metal ion binding"/>
    <property type="evidence" value="ECO:0007669"/>
    <property type="project" value="UniProtKB-KW"/>
</dbReference>
<dbReference type="Gene3D" id="3.20.20.70">
    <property type="entry name" value="Aldolase class I"/>
    <property type="match status" value="1"/>
</dbReference>
<dbReference type="InterPro" id="IPR051198">
    <property type="entry name" value="BchE-like"/>
</dbReference>